<dbReference type="SUPFAM" id="SSF46894">
    <property type="entry name" value="C-terminal effector domain of the bipartite response regulators"/>
    <property type="match status" value="1"/>
</dbReference>
<dbReference type="GO" id="GO:0000976">
    <property type="term" value="F:transcription cis-regulatory region binding"/>
    <property type="evidence" value="ECO:0007669"/>
    <property type="project" value="TreeGrafter"/>
</dbReference>
<comment type="caution">
    <text evidence="10">The sequence shown here is derived from an EMBL/GenBank/DDBJ whole genome shotgun (WGS) entry which is preliminary data.</text>
</comment>
<dbReference type="SMART" id="SM00862">
    <property type="entry name" value="Trans_reg_C"/>
    <property type="match status" value="1"/>
</dbReference>
<dbReference type="EMBL" id="JALIRP010000015">
    <property type="protein sequence ID" value="MCJ8014792.1"/>
    <property type="molecule type" value="Genomic_DNA"/>
</dbReference>
<dbReference type="PROSITE" id="PS51755">
    <property type="entry name" value="OMPR_PHOB"/>
    <property type="match status" value="1"/>
</dbReference>
<keyword evidence="1 6" id="KW-0597">Phosphoprotein</keyword>
<feature type="DNA-binding region" description="OmpR/PhoB-type" evidence="7">
    <location>
        <begin position="134"/>
        <end position="232"/>
    </location>
</feature>
<gene>
    <name evidence="10" type="ORF">MUG84_24215</name>
</gene>
<dbReference type="InterPro" id="IPR001789">
    <property type="entry name" value="Sig_transdc_resp-reg_receiver"/>
</dbReference>
<dbReference type="GO" id="GO:0005829">
    <property type="term" value="C:cytosol"/>
    <property type="evidence" value="ECO:0007669"/>
    <property type="project" value="TreeGrafter"/>
</dbReference>
<dbReference type="SUPFAM" id="SSF52172">
    <property type="entry name" value="CheY-like"/>
    <property type="match status" value="1"/>
</dbReference>
<accession>A0A9X2B7C3</accession>
<keyword evidence="5" id="KW-0804">Transcription</keyword>
<dbReference type="SMART" id="SM00448">
    <property type="entry name" value="REC"/>
    <property type="match status" value="1"/>
</dbReference>
<feature type="domain" description="OmpR/PhoB-type" evidence="9">
    <location>
        <begin position="134"/>
        <end position="232"/>
    </location>
</feature>
<evidence type="ECO:0000313" key="11">
    <source>
        <dbReference type="Proteomes" id="UP001139347"/>
    </source>
</evidence>
<dbReference type="PANTHER" id="PTHR48111:SF31">
    <property type="entry name" value="TRANSCRIPTIONAL REGULATORY PROTEIN YXDJ"/>
    <property type="match status" value="1"/>
</dbReference>
<dbReference type="Gene3D" id="1.10.10.10">
    <property type="entry name" value="Winged helix-like DNA-binding domain superfamily/Winged helix DNA-binding domain"/>
    <property type="match status" value="1"/>
</dbReference>
<evidence type="ECO:0000256" key="2">
    <source>
        <dbReference type="ARBA" id="ARBA00023012"/>
    </source>
</evidence>
<dbReference type="InterPro" id="IPR039420">
    <property type="entry name" value="WalR-like"/>
</dbReference>
<keyword evidence="11" id="KW-1185">Reference proteome</keyword>
<evidence type="ECO:0000256" key="3">
    <source>
        <dbReference type="ARBA" id="ARBA00023015"/>
    </source>
</evidence>
<dbReference type="Pfam" id="PF00486">
    <property type="entry name" value="Trans_reg_C"/>
    <property type="match status" value="1"/>
</dbReference>
<evidence type="ECO:0000313" key="10">
    <source>
        <dbReference type="EMBL" id="MCJ8014792.1"/>
    </source>
</evidence>
<evidence type="ECO:0000259" key="9">
    <source>
        <dbReference type="PROSITE" id="PS51755"/>
    </source>
</evidence>
<sequence length="238" mass="27691">MRLLDQVNILIIEDDMKIAALLKSHIEKYGFKASTVVDFSRVMDEFREMQPQLVLLDVNLPMFDGFYWCRQIRALSTCPILFISARESEMDQVMALENGADDYITKPFHYDVVVAKIRSHLRRAYGSYSAKSEERTVMASGLVLYPERFLLTYKDQSVELTQKEAVLVEALMKKADRIVSRGRLLDLMWEDRLFIDDNTLNVYITRIRKKLKELGFDEPIETVRGAGYMLRLEGNERS</sequence>
<protein>
    <submittedName>
        <fullName evidence="10">Response regulator transcription factor</fullName>
    </submittedName>
</protein>
<keyword evidence="2" id="KW-0902">Two-component regulatory system</keyword>
<evidence type="ECO:0000256" key="4">
    <source>
        <dbReference type="ARBA" id="ARBA00023125"/>
    </source>
</evidence>
<dbReference type="InterPro" id="IPR016032">
    <property type="entry name" value="Sig_transdc_resp-reg_C-effctor"/>
</dbReference>
<dbReference type="PANTHER" id="PTHR48111">
    <property type="entry name" value="REGULATOR OF RPOS"/>
    <property type="match status" value="1"/>
</dbReference>
<keyword evidence="3" id="KW-0805">Transcription regulation</keyword>
<reference evidence="10" key="1">
    <citation type="submission" date="2022-04" db="EMBL/GenBank/DDBJ databases">
        <title>Paenibacillus mangrovi sp. nov., a novel endophytic bacterium isolated from bark of Kandelia candel.</title>
        <authorList>
            <person name="Tuo L."/>
        </authorList>
    </citation>
    <scope>NUCLEOTIDE SEQUENCE</scope>
    <source>
        <strain evidence="10">KQZ6P-2</strain>
    </source>
</reference>
<evidence type="ECO:0000259" key="8">
    <source>
        <dbReference type="PROSITE" id="PS50110"/>
    </source>
</evidence>
<dbReference type="Gene3D" id="3.40.50.2300">
    <property type="match status" value="1"/>
</dbReference>
<dbReference type="CDD" id="cd00383">
    <property type="entry name" value="trans_reg_C"/>
    <property type="match status" value="1"/>
</dbReference>
<organism evidence="10 11">
    <name type="scientific">Paenibacillus mangrovi</name>
    <dbReference type="NCBI Taxonomy" id="2931978"/>
    <lineage>
        <taxon>Bacteria</taxon>
        <taxon>Bacillati</taxon>
        <taxon>Bacillota</taxon>
        <taxon>Bacilli</taxon>
        <taxon>Bacillales</taxon>
        <taxon>Paenibacillaceae</taxon>
        <taxon>Paenibacillus</taxon>
    </lineage>
</organism>
<evidence type="ECO:0000256" key="7">
    <source>
        <dbReference type="PROSITE-ProRule" id="PRU01091"/>
    </source>
</evidence>
<evidence type="ECO:0000256" key="5">
    <source>
        <dbReference type="ARBA" id="ARBA00023163"/>
    </source>
</evidence>
<dbReference type="InterPro" id="IPR011006">
    <property type="entry name" value="CheY-like_superfamily"/>
</dbReference>
<name>A0A9X2B7C3_9BACL</name>
<dbReference type="Gene3D" id="6.10.250.690">
    <property type="match status" value="1"/>
</dbReference>
<keyword evidence="4 7" id="KW-0238">DNA-binding</keyword>
<dbReference type="GO" id="GO:0006355">
    <property type="term" value="P:regulation of DNA-templated transcription"/>
    <property type="evidence" value="ECO:0007669"/>
    <property type="project" value="InterPro"/>
</dbReference>
<dbReference type="AlphaFoldDB" id="A0A9X2B7C3"/>
<dbReference type="InterPro" id="IPR036388">
    <property type="entry name" value="WH-like_DNA-bd_sf"/>
</dbReference>
<dbReference type="CDD" id="cd18159">
    <property type="entry name" value="REC_OmpR_NsrR-like"/>
    <property type="match status" value="1"/>
</dbReference>
<dbReference type="GO" id="GO:0032993">
    <property type="term" value="C:protein-DNA complex"/>
    <property type="evidence" value="ECO:0007669"/>
    <property type="project" value="TreeGrafter"/>
</dbReference>
<evidence type="ECO:0000256" key="1">
    <source>
        <dbReference type="ARBA" id="ARBA00022553"/>
    </source>
</evidence>
<dbReference type="PROSITE" id="PS50110">
    <property type="entry name" value="RESPONSE_REGULATORY"/>
    <property type="match status" value="1"/>
</dbReference>
<evidence type="ECO:0000256" key="6">
    <source>
        <dbReference type="PROSITE-ProRule" id="PRU00169"/>
    </source>
</evidence>
<feature type="domain" description="Response regulatory" evidence="8">
    <location>
        <begin position="8"/>
        <end position="121"/>
    </location>
</feature>
<dbReference type="GO" id="GO:0000156">
    <property type="term" value="F:phosphorelay response regulator activity"/>
    <property type="evidence" value="ECO:0007669"/>
    <property type="project" value="TreeGrafter"/>
</dbReference>
<dbReference type="Pfam" id="PF00072">
    <property type="entry name" value="Response_reg"/>
    <property type="match status" value="1"/>
</dbReference>
<dbReference type="Proteomes" id="UP001139347">
    <property type="component" value="Unassembled WGS sequence"/>
</dbReference>
<feature type="modified residue" description="4-aspartylphosphate" evidence="6">
    <location>
        <position position="57"/>
    </location>
</feature>
<dbReference type="InterPro" id="IPR001867">
    <property type="entry name" value="OmpR/PhoB-type_DNA-bd"/>
</dbReference>
<proteinExistence type="predicted"/>